<keyword evidence="2" id="KW-0812">Transmembrane</keyword>
<proteinExistence type="predicted"/>
<dbReference type="AlphaFoldDB" id="A0A9P4Y2B3"/>
<keyword evidence="4" id="KW-1185">Reference proteome</keyword>
<name>A0A9P4Y2B3_CRYP1</name>
<dbReference type="GeneID" id="63834425"/>
<protein>
    <submittedName>
        <fullName evidence="3">Uncharacterized protein</fullName>
    </submittedName>
</protein>
<sequence>SLQKSSLLSAIAIFSSLLLILCLYCKDYNLLAECKIAKSESFRYQICIHLSLSNCNVCSLISAQLNHIIAQYYCLKAKIKTIEKEAAKLNAKLLKLYKQKRM</sequence>
<comment type="caution">
    <text evidence="3">The sequence shown here is derived from an EMBL/GenBank/DDBJ whole genome shotgun (WGS) entry which is preliminary data.</text>
</comment>
<feature type="coiled-coil region" evidence="1">
    <location>
        <begin position="72"/>
        <end position="99"/>
    </location>
</feature>
<organism evidence="3 4">
    <name type="scientific">Cryphonectria parasitica (strain ATCC 38755 / EP155)</name>
    <dbReference type="NCBI Taxonomy" id="660469"/>
    <lineage>
        <taxon>Eukaryota</taxon>
        <taxon>Fungi</taxon>
        <taxon>Dikarya</taxon>
        <taxon>Ascomycota</taxon>
        <taxon>Pezizomycotina</taxon>
        <taxon>Sordariomycetes</taxon>
        <taxon>Sordariomycetidae</taxon>
        <taxon>Diaporthales</taxon>
        <taxon>Cryphonectriaceae</taxon>
        <taxon>Cryphonectria-Endothia species complex</taxon>
        <taxon>Cryphonectria</taxon>
    </lineage>
</organism>
<keyword evidence="2" id="KW-0472">Membrane</keyword>
<evidence type="ECO:0000256" key="2">
    <source>
        <dbReference type="SAM" id="Phobius"/>
    </source>
</evidence>
<accession>A0A9P4Y2B3</accession>
<dbReference type="RefSeq" id="XP_040776212.1">
    <property type="nucleotide sequence ID" value="XM_040917296.1"/>
</dbReference>
<keyword evidence="2" id="KW-1133">Transmembrane helix</keyword>
<evidence type="ECO:0000256" key="1">
    <source>
        <dbReference type="SAM" id="Coils"/>
    </source>
</evidence>
<dbReference type="Proteomes" id="UP000803844">
    <property type="component" value="Unassembled WGS sequence"/>
</dbReference>
<evidence type="ECO:0000313" key="4">
    <source>
        <dbReference type="Proteomes" id="UP000803844"/>
    </source>
</evidence>
<feature type="transmembrane region" description="Helical" evidence="2">
    <location>
        <begin position="6"/>
        <end position="25"/>
    </location>
</feature>
<evidence type="ECO:0000313" key="3">
    <source>
        <dbReference type="EMBL" id="KAF3765251.1"/>
    </source>
</evidence>
<dbReference type="OrthoDB" id="4777221at2759"/>
<dbReference type="EMBL" id="MU032348">
    <property type="protein sequence ID" value="KAF3765251.1"/>
    <property type="molecule type" value="Genomic_DNA"/>
</dbReference>
<gene>
    <name evidence="3" type="ORF">M406DRAFT_259453</name>
</gene>
<reference evidence="3" key="1">
    <citation type="journal article" date="2020" name="Phytopathology">
        <title>Genome sequence of the chestnut blight fungus Cryphonectria parasitica EP155: A fundamental resource for an archetypical invasive plant pathogen.</title>
        <authorList>
            <person name="Crouch J.A."/>
            <person name="Dawe A."/>
            <person name="Aerts A."/>
            <person name="Barry K."/>
            <person name="Churchill A.C.L."/>
            <person name="Grimwood J."/>
            <person name="Hillman B."/>
            <person name="Milgroom M.G."/>
            <person name="Pangilinan J."/>
            <person name="Smith M."/>
            <person name="Salamov A."/>
            <person name="Schmutz J."/>
            <person name="Yadav J."/>
            <person name="Grigoriev I.V."/>
            <person name="Nuss D."/>
        </authorList>
    </citation>
    <scope>NUCLEOTIDE SEQUENCE</scope>
    <source>
        <strain evidence="3">EP155</strain>
    </source>
</reference>
<keyword evidence="1" id="KW-0175">Coiled coil</keyword>
<feature type="non-terminal residue" evidence="3">
    <location>
        <position position="1"/>
    </location>
</feature>